<evidence type="ECO:0000313" key="2">
    <source>
        <dbReference type="EMBL" id="MEA5363067.1"/>
    </source>
</evidence>
<name>A0ABU5R9Z7_9PSEU</name>
<evidence type="ECO:0000313" key="3">
    <source>
        <dbReference type="Proteomes" id="UP001304298"/>
    </source>
</evidence>
<sequence length="417" mass="42391">MLFPWSNHHAQAVAHRAAPASVRTTEEAVAWSADLVRQGTEARVVSVQDLTGMVTRGSGTEWARAAKTAQEAAIAHREAADILYDVLAQLDSAWQGGGADAAAVSARRFGRTVETTESTFARNCLNITEADHAFQNLRTQLAHLGPRPEKNLFDTLSFWDTDTEKAITAYNGKAAQYLERYHAYAAHLDDQARALRYDWGTEEPEGATASSARPARGPLGTRGAAATAGASTGHPPGAPGAAASPGASPSAVPGVVPGAAGAQLGAAPVPDGADPHVAAGPPSPAGASSAGTTSATGYVVTGTPASPATPQWPGGTAASAPPPSGTPSPGFGGAFRGTLPGGPAGAARGGASGVREGVRGGGRPSSPGSTARSRREDDRVHERKYVLDDGSLFTDDERYALVDPETGLTTVDPTIGA</sequence>
<evidence type="ECO:0000256" key="1">
    <source>
        <dbReference type="SAM" id="MobiDB-lite"/>
    </source>
</evidence>
<dbReference type="RefSeq" id="WP_323330823.1">
    <property type="nucleotide sequence ID" value="NZ_JAYFSI010000006.1"/>
</dbReference>
<feature type="compositionally biased region" description="Basic and acidic residues" evidence="1">
    <location>
        <begin position="373"/>
        <end position="383"/>
    </location>
</feature>
<evidence type="ECO:0008006" key="4">
    <source>
        <dbReference type="Google" id="ProtNLM"/>
    </source>
</evidence>
<feature type="region of interest" description="Disordered" evidence="1">
    <location>
        <begin position="204"/>
        <end position="383"/>
    </location>
</feature>
<feature type="compositionally biased region" description="Low complexity" evidence="1">
    <location>
        <begin position="212"/>
        <end position="270"/>
    </location>
</feature>
<gene>
    <name evidence="2" type="ORF">VA596_26285</name>
</gene>
<dbReference type="EMBL" id="JAYFSI010000006">
    <property type="protein sequence ID" value="MEA5363067.1"/>
    <property type="molecule type" value="Genomic_DNA"/>
</dbReference>
<accession>A0ABU5R9Z7</accession>
<organism evidence="2 3">
    <name type="scientific">Amycolatopsis heterodermiae</name>
    <dbReference type="NCBI Taxonomy" id="3110235"/>
    <lineage>
        <taxon>Bacteria</taxon>
        <taxon>Bacillati</taxon>
        <taxon>Actinomycetota</taxon>
        <taxon>Actinomycetes</taxon>
        <taxon>Pseudonocardiales</taxon>
        <taxon>Pseudonocardiaceae</taxon>
        <taxon>Amycolatopsis</taxon>
    </lineage>
</organism>
<keyword evidence="3" id="KW-1185">Reference proteome</keyword>
<dbReference type="Proteomes" id="UP001304298">
    <property type="component" value="Unassembled WGS sequence"/>
</dbReference>
<feature type="compositionally biased region" description="Gly residues" evidence="1">
    <location>
        <begin position="330"/>
        <end position="352"/>
    </location>
</feature>
<comment type="caution">
    <text evidence="2">The sequence shown here is derived from an EMBL/GenBank/DDBJ whole genome shotgun (WGS) entry which is preliminary data.</text>
</comment>
<protein>
    <recommendedName>
        <fullName evidence="4">PPE domain-containing protein</fullName>
    </recommendedName>
</protein>
<feature type="compositionally biased region" description="Low complexity" evidence="1">
    <location>
        <begin position="285"/>
        <end position="297"/>
    </location>
</feature>
<proteinExistence type="predicted"/>
<reference evidence="2 3" key="1">
    <citation type="submission" date="2023-12" db="EMBL/GenBank/DDBJ databases">
        <title>Amycolatopsis sp. V23-08.</title>
        <authorList>
            <person name="Somphong A."/>
        </authorList>
    </citation>
    <scope>NUCLEOTIDE SEQUENCE [LARGE SCALE GENOMIC DNA]</scope>
    <source>
        <strain evidence="2 3">V23-08</strain>
    </source>
</reference>